<organism evidence="8 9">
    <name type="scientific">Lactobacillus melliventris</name>
    <dbReference type="NCBI Taxonomy" id="1218507"/>
    <lineage>
        <taxon>Bacteria</taxon>
        <taxon>Bacillati</taxon>
        <taxon>Bacillota</taxon>
        <taxon>Bacilli</taxon>
        <taxon>Lactobacillales</taxon>
        <taxon>Lactobacillaceae</taxon>
        <taxon>Lactobacillus</taxon>
    </lineage>
</organism>
<evidence type="ECO:0000259" key="6">
    <source>
        <dbReference type="PROSITE" id="PS51099"/>
    </source>
</evidence>
<feature type="domain" description="PRD" evidence="7">
    <location>
        <begin position="176"/>
        <end position="288"/>
    </location>
</feature>
<dbReference type="InterPro" id="IPR013196">
    <property type="entry name" value="HTH_11"/>
</dbReference>
<dbReference type="InterPro" id="IPR050661">
    <property type="entry name" value="BglG_antiterminators"/>
</dbReference>
<dbReference type="InterPro" id="IPR011608">
    <property type="entry name" value="PRD"/>
</dbReference>
<evidence type="ECO:0000256" key="2">
    <source>
        <dbReference type="ARBA" id="ARBA00022737"/>
    </source>
</evidence>
<dbReference type="Pfam" id="PF00874">
    <property type="entry name" value="PRD"/>
    <property type="match status" value="1"/>
</dbReference>
<gene>
    <name evidence="8" type="ORF">DK873_05510</name>
</gene>
<evidence type="ECO:0000259" key="7">
    <source>
        <dbReference type="PROSITE" id="PS51372"/>
    </source>
</evidence>
<dbReference type="RefSeq" id="WP_110446133.1">
    <property type="nucleotide sequence ID" value="NZ_QGLG01000002.1"/>
</dbReference>
<dbReference type="PROSITE" id="PS51372">
    <property type="entry name" value="PRD_2"/>
    <property type="match status" value="2"/>
</dbReference>
<keyword evidence="5" id="KW-0804">Transcription</keyword>
<accession>A0ABX5N0G4</accession>
<dbReference type="Gene3D" id="3.40.50.2300">
    <property type="match status" value="1"/>
</dbReference>
<proteinExistence type="predicted"/>
<dbReference type="PROSITE" id="PS51099">
    <property type="entry name" value="PTS_EIIB_TYPE_2"/>
    <property type="match status" value="1"/>
</dbReference>
<evidence type="ECO:0000256" key="1">
    <source>
        <dbReference type="ARBA" id="ARBA00022679"/>
    </source>
</evidence>
<dbReference type="PANTHER" id="PTHR30185">
    <property type="entry name" value="CRYPTIC BETA-GLUCOSIDE BGL OPERON ANTITERMINATOR"/>
    <property type="match status" value="1"/>
</dbReference>
<dbReference type="InterPro" id="IPR007737">
    <property type="entry name" value="Mga_HTH"/>
</dbReference>
<dbReference type="InterPro" id="IPR036095">
    <property type="entry name" value="PTS_EIIB-like_sf"/>
</dbReference>
<dbReference type="Pfam" id="PF08279">
    <property type="entry name" value="HTH_11"/>
    <property type="match status" value="1"/>
</dbReference>
<keyword evidence="9" id="KW-1185">Reference proteome</keyword>
<dbReference type="CDD" id="cd05568">
    <property type="entry name" value="PTS_IIB_bgl_like"/>
    <property type="match status" value="1"/>
</dbReference>
<dbReference type="InterPro" id="IPR036388">
    <property type="entry name" value="WH-like_DNA-bd_sf"/>
</dbReference>
<keyword evidence="2" id="KW-0677">Repeat</keyword>
<evidence type="ECO:0000256" key="5">
    <source>
        <dbReference type="ARBA" id="ARBA00023163"/>
    </source>
</evidence>
<feature type="domain" description="PTS EIIB type-2" evidence="6">
    <location>
        <begin position="403"/>
        <end position="494"/>
    </location>
</feature>
<evidence type="ECO:0000256" key="4">
    <source>
        <dbReference type="ARBA" id="ARBA00023159"/>
    </source>
</evidence>
<protein>
    <recommendedName>
        <fullName evidence="10">PRD domain protein</fullName>
    </recommendedName>
</protein>
<feature type="domain" description="PRD" evidence="7">
    <location>
        <begin position="293"/>
        <end position="399"/>
    </location>
</feature>
<evidence type="ECO:0000256" key="3">
    <source>
        <dbReference type="ARBA" id="ARBA00023015"/>
    </source>
</evidence>
<evidence type="ECO:0000313" key="8">
    <source>
        <dbReference type="EMBL" id="PXY84609.1"/>
    </source>
</evidence>
<evidence type="ECO:0008006" key="10">
    <source>
        <dbReference type="Google" id="ProtNLM"/>
    </source>
</evidence>
<dbReference type="Gene3D" id="1.10.10.10">
    <property type="entry name" value="Winged helix-like DNA-binding domain superfamily/Winged helix DNA-binding domain"/>
    <property type="match status" value="1"/>
</dbReference>
<dbReference type="SUPFAM" id="SSF52794">
    <property type="entry name" value="PTS system IIB component-like"/>
    <property type="match status" value="1"/>
</dbReference>
<dbReference type="Proteomes" id="UP000247698">
    <property type="component" value="Unassembled WGS sequence"/>
</dbReference>
<keyword evidence="4" id="KW-0010">Activator</keyword>
<comment type="caution">
    <text evidence="8">The sequence shown here is derived from an EMBL/GenBank/DDBJ whole genome shotgun (WGS) entry which is preliminary data.</text>
</comment>
<dbReference type="InterPro" id="IPR036634">
    <property type="entry name" value="PRD_sf"/>
</dbReference>
<dbReference type="SUPFAM" id="SSF63520">
    <property type="entry name" value="PTS-regulatory domain, PRD"/>
    <property type="match status" value="2"/>
</dbReference>
<keyword evidence="3" id="KW-0805">Transcription regulation</keyword>
<dbReference type="EMBL" id="QGLG01000002">
    <property type="protein sequence ID" value="PXY84609.1"/>
    <property type="molecule type" value="Genomic_DNA"/>
</dbReference>
<evidence type="ECO:0000313" key="9">
    <source>
        <dbReference type="Proteomes" id="UP000247698"/>
    </source>
</evidence>
<dbReference type="Gene3D" id="1.10.1790.10">
    <property type="entry name" value="PRD domain"/>
    <property type="match status" value="2"/>
</dbReference>
<dbReference type="InterPro" id="IPR013011">
    <property type="entry name" value="PTS_EIIB_2"/>
</dbReference>
<dbReference type="PANTHER" id="PTHR30185:SF18">
    <property type="entry name" value="TRANSCRIPTIONAL REGULATOR MTLR"/>
    <property type="match status" value="1"/>
</dbReference>
<keyword evidence="1" id="KW-0808">Transferase</keyword>
<name>A0ABX5N0G4_9LACO</name>
<dbReference type="Pfam" id="PF05043">
    <property type="entry name" value="Mga"/>
    <property type="match status" value="1"/>
</dbReference>
<sequence>MVKDLNQSIINYLKVNHGFNSSAKISQELHVSRKTIIRRIDQLNKNFPEKIIVSKRSQGFELVYQNYLKYDHRNSTTFSQINERQENILTRLLIASPKAVSITDIINSIYVSEAVIQNDEKIIAAKIRKWNLSLVRKQRFLSIKGTEKNIRNAIIEVVLHVNNTTEISSLRNSIGKYDDQDFDFALEQLKLAVKSLNNNLPYPYNINFFTHIYILLNRARTYKSVNYSVESKSSIKRKSRENPEIFKICHKIIQNIENYLNVRPLTLEVETYYLFEYLISSRLGDKKSEITSDDHRLAEQVSEKYITSVSHFLKTNFSRYILNDIKNHIFSMIIRLKMQVSLPNALLNDIKLEYKPVFEATKLASEQVSHQFHLPTISDNETGFICLYFVKYLETQPERNKKVRVYIICTTGIGTSEIISTKIRKLMPELKVIGLGSSFEIENILKKYKNIDLIISTVPITIKTNIPVELVSAFLTKEDEKNVRQAVLRIQKQQ</sequence>
<reference evidence="8 9" key="1">
    <citation type="submission" date="2018-05" db="EMBL/GenBank/DDBJ databases">
        <title>Reference genomes for bee gut microbiota database.</title>
        <authorList>
            <person name="Ellegaard K.M."/>
        </authorList>
    </citation>
    <scope>NUCLEOTIDE SEQUENCE [LARGE SCALE GENOMIC DNA]</scope>
    <source>
        <strain evidence="8 9">ESL0184</strain>
    </source>
</reference>